<name>A0A6A6IGI1_9PLEO</name>
<gene>
    <name evidence="2" type="ORF">BU26DRAFT_595089</name>
</gene>
<feature type="compositionally biased region" description="Pro residues" evidence="1">
    <location>
        <begin position="200"/>
        <end position="209"/>
    </location>
</feature>
<evidence type="ECO:0000313" key="2">
    <source>
        <dbReference type="EMBL" id="KAF2249319.1"/>
    </source>
</evidence>
<dbReference type="AlphaFoldDB" id="A0A6A6IGI1"/>
<dbReference type="EMBL" id="ML987195">
    <property type="protein sequence ID" value="KAF2249319.1"/>
    <property type="molecule type" value="Genomic_DNA"/>
</dbReference>
<protein>
    <submittedName>
        <fullName evidence="2">Uncharacterized protein</fullName>
    </submittedName>
</protein>
<keyword evidence="3" id="KW-1185">Reference proteome</keyword>
<feature type="compositionally biased region" description="Basic and acidic residues" evidence="1">
    <location>
        <begin position="182"/>
        <end position="193"/>
    </location>
</feature>
<evidence type="ECO:0000256" key="1">
    <source>
        <dbReference type="SAM" id="MobiDB-lite"/>
    </source>
</evidence>
<sequence>MVSKYVRPKIVNFVQEIVLGGKWHKVNQHPPGWEATILPLTRADIGVDKFASPEGDDIEYFNYEEMVAYVVVQIRKYGFDKKSGPFHRSGVPVGLRNGRAYRLFQLAKTQTMLQMSSASKGLSKKQNAEANVRSKSAARRANAAGLLADFHSGTRNAPTYAMPPAIALFLARAAPRNGELTVRKKEAVQRRSNDQQQTTPPRPRIGPIPFPVRRVARSSLPAPSAQQSTSLPGGQAILGVESLPTGPMGAQFPVTPSRRGPANAAHPATPAARRALLGDDTPASSPPVAFFGVGASMGKQRRRREAWEGWLRVCGLGTGRLSRLRSRIAPVASYLSEPWKGALSSISALASRTSSWVIAPSSASSTSASTPARMYSFTNSWSDDALSMVSSSVLGGGVRLRDRVRERRGDDIRGVASLSRGARWAW</sequence>
<dbReference type="RefSeq" id="XP_033684323.1">
    <property type="nucleotide sequence ID" value="XM_033834924.1"/>
</dbReference>
<dbReference type="Proteomes" id="UP000800094">
    <property type="component" value="Unassembled WGS sequence"/>
</dbReference>
<feature type="region of interest" description="Disordered" evidence="1">
    <location>
        <begin position="182"/>
        <end position="209"/>
    </location>
</feature>
<proteinExistence type="predicted"/>
<evidence type="ECO:0000313" key="3">
    <source>
        <dbReference type="Proteomes" id="UP000800094"/>
    </source>
</evidence>
<organism evidence="2 3">
    <name type="scientific">Trematosphaeria pertusa</name>
    <dbReference type="NCBI Taxonomy" id="390896"/>
    <lineage>
        <taxon>Eukaryota</taxon>
        <taxon>Fungi</taxon>
        <taxon>Dikarya</taxon>
        <taxon>Ascomycota</taxon>
        <taxon>Pezizomycotina</taxon>
        <taxon>Dothideomycetes</taxon>
        <taxon>Pleosporomycetidae</taxon>
        <taxon>Pleosporales</taxon>
        <taxon>Massarineae</taxon>
        <taxon>Trematosphaeriaceae</taxon>
        <taxon>Trematosphaeria</taxon>
    </lineage>
</organism>
<accession>A0A6A6IGI1</accession>
<dbReference type="GeneID" id="54588254"/>
<reference evidence="2" key="1">
    <citation type="journal article" date="2020" name="Stud. Mycol.">
        <title>101 Dothideomycetes genomes: a test case for predicting lifestyles and emergence of pathogens.</title>
        <authorList>
            <person name="Haridas S."/>
            <person name="Albert R."/>
            <person name="Binder M."/>
            <person name="Bloem J."/>
            <person name="Labutti K."/>
            <person name="Salamov A."/>
            <person name="Andreopoulos B."/>
            <person name="Baker S."/>
            <person name="Barry K."/>
            <person name="Bills G."/>
            <person name="Bluhm B."/>
            <person name="Cannon C."/>
            <person name="Castanera R."/>
            <person name="Culley D."/>
            <person name="Daum C."/>
            <person name="Ezra D."/>
            <person name="Gonzalez J."/>
            <person name="Henrissat B."/>
            <person name="Kuo A."/>
            <person name="Liang C."/>
            <person name="Lipzen A."/>
            <person name="Lutzoni F."/>
            <person name="Magnuson J."/>
            <person name="Mondo S."/>
            <person name="Nolan M."/>
            <person name="Ohm R."/>
            <person name="Pangilinan J."/>
            <person name="Park H.-J."/>
            <person name="Ramirez L."/>
            <person name="Alfaro M."/>
            <person name="Sun H."/>
            <person name="Tritt A."/>
            <person name="Yoshinaga Y."/>
            <person name="Zwiers L.-H."/>
            <person name="Turgeon B."/>
            <person name="Goodwin S."/>
            <person name="Spatafora J."/>
            <person name="Crous P."/>
            <person name="Grigoriev I."/>
        </authorList>
    </citation>
    <scope>NUCLEOTIDE SEQUENCE</scope>
    <source>
        <strain evidence="2">CBS 122368</strain>
    </source>
</reference>